<dbReference type="PANTHER" id="PTHR43531">
    <property type="entry name" value="PROTEIN ICFG"/>
    <property type="match status" value="1"/>
</dbReference>
<dbReference type="SUPFAM" id="SSF58104">
    <property type="entry name" value="Methyl-accepting chemotaxis protein (MCP) signaling domain"/>
    <property type="match status" value="1"/>
</dbReference>
<dbReference type="Pfam" id="PF00015">
    <property type="entry name" value="MCPsignal"/>
    <property type="match status" value="1"/>
</dbReference>
<evidence type="ECO:0000256" key="2">
    <source>
        <dbReference type="ARBA" id="ARBA00022500"/>
    </source>
</evidence>
<keyword evidence="5" id="KW-0175">Coiled coil</keyword>
<dbReference type="PROSITE" id="PS50885">
    <property type="entry name" value="HAMP"/>
    <property type="match status" value="2"/>
</dbReference>
<keyword evidence="6" id="KW-0472">Membrane</keyword>
<sequence>MTLKNKLFACLGLLAMAQLLLGLEAYHALTGMTRSMESILQDRVVPMEHLKKISDLYAVNIVDTTHKVNSGAVQPAEARGILETARADIERLWENYARTTMTEEEKLLIADFRAAQKKSEDGLNRLASLFEAGDAPALRQFADRELYPLVDPLAEPINRLIALQIRVTDEMHGAAQERWSRTRLIFLGLSAIALAVLGTSLFVVQFGVVKPLARIRSCMLRLAGGELSLEIYGDQRRDEVGEMAKAVAVFRDNGLERVALEAEVARQRAVAEAERERQEAIRAKAAAEVSHAAGEIATGLTELAAGVMTYRIDQPFAPHLDSLRQTYNASMDQLEAALLLVGEKAGAIEAGTRQIRDEALNLSRRTEMQAASVEETSAAMEEISSTSIHASHRAGEVGAMVQRAREAAETSEKVVGSTVEAMTSIDGSSREIASIISVIDEIAFQTNLLALNAGVEAARAGESGKGFAVVAMEVRELAQRSASAARDIKQLINRSSEQVRHGVDLVGRTGEVLQRIIHEVRDIGGHVHSIAEVSREQTAGISEINAAVAVLDQGTQQNAAMVEETTAACNRLAEETEALANLIARFTLSRKPHRLMAA</sequence>
<evidence type="ECO:0000259" key="7">
    <source>
        <dbReference type="PROSITE" id="PS50111"/>
    </source>
</evidence>
<dbReference type="InterPro" id="IPR024478">
    <property type="entry name" value="HlyB_4HB_MCP"/>
</dbReference>
<dbReference type="FunFam" id="1.10.287.950:FF:000001">
    <property type="entry name" value="Methyl-accepting chemotaxis sensory transducer"/>
    <property type="match status" value="1"/>
</dbReference>
<evidence type="ECO:0000256" key="1">
    <source>
        <dbReference type="ARBA" id="ARBA00004370"/>
    </source>
</evidence>
<evidence type="ECO:0000259" key="8">
    <source>
        <dbReference type="PROSITE" id="PS50885"/>
    </source>
</evidence>
<dbReference type="SMART" id="SM00283">
    <property type="entry name" value="MA"/>
    <property type="match status" value="1"/>
</dbReference>
<dbReference type="InterPro" id="IPR003660">
    <property type="entry name" value="HAMP_dom"/>
</dbReference>
<evidence type="ECO:0000256" key="4">
    <source>
        <dbReference type="PROSITE-ProRule" id="PRU00284"/>
    </source>
</evidence>
<comment type="similarity">
    <text evidence="3">Belongs to the methyl-accepting chemotaxis (MCP) protein family.</text>
</comment>
<dbReference type="PANTHER" id="PTHR43531:SF11">
    <property type="entry name" value="METHYL-ACCEPTING CHEMOTAXIS PROTEIN 3"/>
    <property type="match status" value="1"/>
</dbReference>
<evidence type="ECO:0000313" key="10">
    <source>
        <dbReference type="Proteomes" id="UP000528286"/>
    </source>
</evidence>
<keyword evidence="4" id="KW-0807">Transducer</keyword>
<dbReference type="CDD" id="cd11386">
    <property type="entry name" value="MCP_signal"/>
    <property type="match status" value="1"/>
</dbReference>
<accession>A0A7W6J869</accession>
<evidence type="ECO:0000313" key="9">
    <source>
        <dbReference type="EMBL" id="MBB4065747.1"/>
    </source>
</evidence>
<evidence type="ECO:0000256" key="3">
    <source>
        <dbReference type="ARBA" id="ARBA00029447"/>
    </source>
</evidence>
<keyword evidence="2" id="KW-0145">Chemotaxis</keyword>
<dbReference type="SUPFAM" id="SSF158472">
    <property type="entry name" value="HAMP domain-like"/>
    <property type="match status" value="1"/>
</dbReference>
<protein>
    <submittedName>
        <fullName evidence="9">Methyl-accepting chemotaxis protein</fullName>
    </submittedName>
</protein>
<dbReference type="Proteomes" id="UP000528286">
    <property type="component" value="Unassembled WGS sequence"/>
</dbReference>
<feature type="transmembrane region" description="Helical" evidence="6">
    <location>
        <begin position="184"/>
        <end position="209"/>
    </location>
</feature>
<dbReference type="Pfam" id="PF12729">
    <property type="entry name" value="4HB_MCP_1"/>
    <property type="match status" value="1"/>
</dbReference>
<feature type="domain" description="HAMP" evidence="8">
    <location>
        <begin position="206"/>
        <end position="259"/>
    </location>
</feature>
<organism evidence="9 10">
    <name type="scientific">Gellertiella hungarica</name>
    <dbReference type="NCBI Taxonomy" id="1572859"/>
    <lineage>
        <taxon>Bacteria</taxon>
        <taxon>Pseudomonadati</taxon>
        <taxon>Pseudomonadota</taxon>
        <taxon>Alphaproteobacteria</taxon>
        <taxon>Hyphomicrobiales</taxon>
        <taxon>Rhizobiaceae</taxon>
        <taxon>Gellertiella</taxon>
    </lineage>
</organism>
<keyword evidence="6" id="KW-1133">Transmembrane helix</keyword>
<keyword evidence="10" id="KW-1185">Reference proteome</keyword>
<dbReference type="Pfam" id="PF00672">
    <property type="entry name" value="HAMP"/>
    <property type="match status" value="1"/>
</dbReference>
<reference evidence="9 10" key="1">
    <citation type="submission" date="2020-08" db="EMBL/GenBank/DDBJ databases">
        <title>Genomic Encyclopedia of Type Strains, Phase IV (KMG-IV): sequencing the most valuable type-strain genomes for metagenomic binning, comparative biology and taxonomic classification.</title>
        <authorList>
            <person name="Goeker M."/>
        </authorList>
    </citation>
    <scope>NUCLEOTIDE SEQUENCE [LARGE SCALE GENOMIC DNA]</scope>
    <source>
        <strain evidence="9 10">DSM 29853</strain>
    </source>
</reference>
<gene>
    <name evidence="9" type="ORF">GGR23_002954</name>
</gene>
<comment type="subcellular location">
    <subcellularLocation>
        <location evidence="1">Membrane</location>
    </subcellularLocation>
</comment>
<dbReference type="EMBL" id="JACIEZ010000005">
    <property type="protein sequence ID" value="MBB4065747.1"/>
    <property type="molecule type" value="Genomic_DNA"/>
</dbReference>
<feature type="coiled-coil region" evidence="5">
    <location>
        <begin position="257"/>
        <end position="290"/>
    </location>
</feature>
<dbReference type="RefSeq" id="WP_183367026.1">
    <property type="nucleotide sequence ID" value="NZ_JACIEZ010000005.1"/>
</dbReference>
<dbReference type="PROSITE" id="PS50111">
    <property type="entry name" value="CHEMOTAXIS_TRANSDUC_2"/>
    <property type="match status" value="1"/>
</dbReference>
<comment type="caution">
    <text evidence="9">The sequence shown here is derived from an EMBL/GenBank/DDBJ whole genome shotgun (WGS) entry which is preliminary data.</text>
</comment>
<evidence type="ECO:0000256" key="6">
    <source>
        <dbReference type="SAM" id="Phobius"/>
    </source>
</evidence>
<dbReference type="SMART" id="SM00304">
    <property type="entry name" value="HAMP"/>
    <property type="match status" value="2"/>
</dbReference>
<dbReference type="InterPro" id="IPR004089">
    <property type="entry name" value="MCPsignal_dom"/>
</dbReference>
<feature type="domain" description="Methyl-accepting transducer" evidence="7">
    <location>
        <begin position="344"/>
        <end position="573"/>
    </location>
</feature>
<evidence type="ECO:0000256" key="5">
    <source>
        <dbReference type="SAM" id="Coils"/>
    </source>
</evidence>
<name>A0A7W6J869_9HYPH</name>
<proteinExistence type="inferred from homology"/>
<dbReference type="GO" id="GO:0006935">
    <property type="term" value="P:chemotaxis"/>
    <property type="evidence" value="ECO:0007669"/>
    <property type="project" value="UniProtKB-KW"/>
</dbReference>
<dbReference type="GO" id="GO:0007165">
    <property type="term" value="P:signal transduction"/>
    <property type="evidence" value="ECO:0007669"/>
    <property type="project" value="UniProtKB-KW"/>
</dbReference>
<dbReference type="Gene3D" id="1.10.287.950">
    <property type="entry name" value="Methyl-accepting chemotaxis protein"/>
    <property type="match status" value="1"/>
</dbReference>
<dbReference type="AlphaFoldDB" id="A0A7W6J869"/>
<dbReference type="Gene3D" id="1.10.8.500">
    <property type="entry name" value="HAMP domain in histidine kinase"/>
    <property type="match status" value="1"/>
</dbReference>
<dbReference type="InterPro" id="IPR051310">
    <property type="entry name" value="MCP_chemotaxis"/>
</dbReference>
<dbReference type="GO" id="GO:0016020">
    <property type="term" value="C:membrane"/>
    <property type="evidence" value="ECO:0007669"/>
    <property type="project" value="UniProtKB-SubCell"/>
</dbReference>
<keyword evidence="6" id="KW-0812">Transmembrane</keyword>
<feature type="domain" description="HAMP" evidence="8">
    <location>
        <begin position="287"/>
        <end position="339"/>
    </location>
</feature>